<dbReference type="PANTHER" id="PTHR10359:SF18">
    <property type="entry name" value="ENDONUCLEASE III"/>
    <property type="match status" value="1"/>
</dbReference>
<evidence type="ECO:0000256" key="6">
    <source>
        <dbReference type="ARBA" id="ARBA00023004"/>
    </source>
</evidence>
<protein>
    <recommendedName>
        <fullName evidence="12">Endonuclease III</fullName>
        <ecNumber evidence="12">4.2.99.18</ecNumber>
    </recommendedName>
    <alternativeName>
        <fullName evidence="12">DNA-(apurinic or apyrimidinic site) lyase</fullName>
    </alternativeName>
</protein>
<dbReference type="NCBIfam" id="TIGR01083">
    <property type="entry name" value="nth"/>
    <property type="match status" value="1"/>
</dbReference>
<dbReference type="GO" id="GO:0019104">
    <property type="term" value="F:DNA N-glycosylase activity"/>
    <property type="evidence" value="ECO:0007669"/>
    <property type="project" value="UniProtKB-UniRule"/>
</dbReference>
<dbReference type="GO" id="GO:0046872">
    <property type="term" value="F:metal ion binding"/>
    <property type="evidence" value="ECO:0007669"/>
    <property type="project" value="UniProtKB-KW"/>
</dbReference>
<organism evidence="14 15">
    <name type="scientific">Lacipirellula limnantheis</name>
    <dbReference type="NCBI Taxonomy" id="2528024"/>
    <lineage>
        <taxon>Bacteria</taxon>
        <taxon>Pseudomonadati</taxon>
        <taxon>Planctomycetota</taxon>
        <taxon>Planctomycetia</taxon>
        <taxon>Pirellulales</taxon>
        <taxon>Lacipirellulaceae</taxon>
        <taxon>Lacipirellula</taxon>
    </lineage>
</organism>
<feature type="binding site" evidence="12">
    <location>
        <position position="215"/>
    </location>
    <ligand>
        <name>[4Fe-4S] cluster</name>
        <dbReference type="ChEBI" id="CHEBI:49883"/>
    </ligand>
</feature>
<dbReference type="InterPro" id="IPR000445">
    <property type="entry name" value="HhH_motif"/>
</dbReference>
<keyword evidence="7 12" id="KW-0411">Iron-sulfur</keyword>
<dbReference type="InterPro" id="IPR004035">
    <property type="entry name" value="Endouclease-III_FeS-bd_BS"/>
</dbReference>
<comment type="catalytic activity">
    <reaction evidence="12">
        <text>2'-deoxyribonucleotide-(2'-deoxyribose 5'-phosphate)-2'-deoxyribonucleotide-DNA = a 3'-end 2'-deoxyribonucleotide-(2,3-dehydro-2,3-deoxyribose 5'-phosphate)-DNA + a 5'-end 5'-phospho-2'-deoxyribonucleoside-DNA + H(+)</text>
        <dbReference type="Rhea" id="RHEA:66592"/>
        <dbReference type="Rhea" id="RHEA-COMP:13180"/>
        <dbReference type="Rhea" id="RHEA-COMP:16897"/>
        <dbReference type="Rhea" id="RHEA-COMP:17067"/>
        <dbReference type="ChEBI" id="CHEBI:15378"/>
        <dbReference type="ChEBI" id="CHEBI:136412"/>
        <dbReference type="ChEBI" id="CHEBI:157695"/>
        <dbReference type="ChEBI" id="CHEBI:167181"/>
        <dbReference type="EC" id="4.2.99.18"/>
    </reaction>
</comment>
<dbReference type="SMART" id="SM00525">
    <property type="entry name" value="FES"/>
    <property type="match status" value="1"/>
</dbReference>
<dbReference type="Pfam" id="PF10576">
    <property type="entry name" value="EndIII_4Fe-2S"/>
    <property type="match status" value="1"/>
</dbReference>
<feature type="domain" description="HhH-GPD" evidence="13">
    <location>
        <begin position="65"/>
        <end position="213"/>
    </location>
</feature>
<dbReference type="Gene3D" id="1.10.340.30">
    <property type="entry name" value="Hypothetical protein, domain 2"/>
    <property type="match status" value="1"/>
</dbReference>
<evidence type="ECO:0000256" key="2">
    <source>
        <dbReference type="ARBA" id="ARBA00022485"/>
    </source>
</evidence>
<dbReference type="InterPro" id="IPR023170">
    <property type="entry name" value="HhH_base_excis_C"/>
</dbReference>
<dbReference type="KEGG" id="llh:I41_20550"/>
<evidence type="ECO:0000256" key="1">
    <source>
        <dbReference type="ARBA" id="ARBA00008343"/>
    </source>
</evidence>
<dbReference type="Pfam" id="PF00633">
    <property type="entry name" value="HHH"/>
    <property type="match status" value="1"/>
</dbReference>
<evidence type="ECO:0000256" key="3">
    <source>
        <dbReference type="ARBA" id="ARBA00022723"/>
    </source>
</evidence>
<dbReference type="Proteomes" id="UP000317909">
    <property type="component" value="Chromosome"/>
</dbReference>
<comment type="similarity">
    <text evidence="1 12">Belongs to the Nth/MutY family.</text>
</comment>
<feature type="binding site" evidence="12">
    <location>
        <position position="225"/>
    </location>
    <ligand>
        <name>[4Fe-4S] cluster</name>
        <dbReference type="ChEBI" id="CHEBI:49883"/>
    </ligand>
</feature>
<dbReference type="GO" id="GO:0051539">
    <property type="term" value="F:4 iron, 4 sulfur cluster binding"/>
    <property type="evidence" value="ECO:0007669"/>
    <property type="project" value="UniProtKB-UniRule"/>
</dbReference>
<dbReference type="GO" id="GO:0006285">
    <property type="term" value="P:base-excision repair, AP site formation"/>
    <property type="evidence" value="ECO:0007669"/>
    <property type="project" value="TreeGrafter"/>
</dbReference>
<keyword evidence="15" id="KW-1185">Reference proteome</keyword>
<dbReference type="RefSeq" id="WP_145432393.1">
    <property type="nucleotide sequence ID" value="NZ_CP036339.1"/>
</dbReference>
<dbReference type="SMART" id="SM00478">
    <property type="entry name" value="ENDO3c"/>
    <property type="match status" value="1"/>
</dbReference>
<dbReference type="EC" id="4.2.99.18" evidence="12"/>
<evidence type="ECO:0000256" key="12">
    <source>
        <dbReference type="HAMAP-Rule" id="MF_00942"/>
    </source>
</evidence>
<evidence type="ECO:0000313" key="14">
    <source>
        <dbReference type="EMBL" id="QDT72870.1"/>
    </source>
</evidence>
<evidence type="ECO:0000256" key="11">
    <source>
        <dbReference type="ARBA" id="ARBA00023295"/>
    </source>
</evidence>
<dbReference type="SUPFAM" id="SSF48150">
    <property type="entry name" value="DNA-glycosylase"/>
    <property type="match status" value="1"/>
</dbReference>
<name>A0A517TWX4_9BACT</name>
<dbReference type="Pfam" id="PF00730">
    <property type="entry name" value="HhH-GPD"/>
    <property type="match status" value="1"/>
</dbReference>
<keyword evidence="2 12" id="KW-0004">4Fe-4S</keyword>
<evidence type="ECO:0000256" key="9">
    <source>
        <dbReference type="ARBA" id="ARBA00023204"/>
    </source>
</evidence>
<dbReference type="FunFam" id="1.10.1670.10:FF:000001">
    <property type="entry name" value="Endonuclease III"/>
    <property type="match status" value="1"/>
</dbReference>
<dbReference type="EMBL" id="CP036339">
    <property type="protein sequence ID" value="QDT72870.1"/>
    <property type="molecule type" value="Genomic_DNA"/>
</dbReference>
<dbReference type="GO" id="GO:0140078">
    <property type="term" value="F:class I DNA-(apurinic or apyrimidinic site) endonuclease activity"/>
    <property type="evidence" value="ECO:0007669"/>
    <property type="project" value="UniProtKB-EC"/>
</dbReference>
<dbReference type="InterPro" id="IPR003651">
    <property type="entry name" value="Endonuclease3_FeS-loop_motif"/>
</dbReference>
<evidence type="ECO:0000259" key="13">
    <source>
        <dbReference type="SMART" id="SM00478"/>
    </source>
</evidence>
<dbReference type="PIRSF" id="PIRSF001435">
    <property type="entry name" value="Nth"/>
    <property type="match status" value="1"/>
</dbReference>
<keyword evidence="3 12" id="KW-0479">Metal-binding</keyword>
<evidence type="ECO:0000256" key="5">
    <source>
        <dbReference type="ARBA" id="ARBA00022801"/>
    </source>
</evidence>
<sequence>MTGRKAVRGKSSATAFRDVASALDGAAAAKRRTGQVVRSLKKEYPEVQCALVHSSPFELLVATILSAQCTDARVNIVTPPLFQKYPDAAAFAAAPLPAIEKAIQSTGFFRSKAKSIKAASAAIVDEHGGEVPDSVEALVHLAGVGRKTANVVLGVAFGKATGVVVDTHVGRLSRRLGLTSQTDPVKVEADLMAIVPRKEWIDFSHRLIAHGRRICIARKPKCDDCVMNGFCPRIGVSA</sequence>
<keyword evidence="11 12" id="KW-0326">Glycosidase</keyword>
<gene>
    <name evidence="14" type="primary">pdg</name>
    <name evidence="12" type="synonym">nth</name>
    <name evidence="14" type="ORF">I41_20550</name>
</gene>
<dbReference type="InterPro" id="IPR004036">
    <property type="entry name" value="Endonuclease-III-like_CS2"/>
</dbReference>
<keyword evidence="4 12" id="KW-0227">DNA damage</keyword>
<dbReference type="PROSITE" id="PS01155">
    <property type="entry name" value="ENDONUCLEASE_III_2"/>
    <property type="match status" value="1"/>
</dbReference>
<evidence type="ECO:0000256" key="10">
    <source>
        <dbReference type="ARBA" id="ARBA00023239"/>
    </source>
</evidence>
<dbReference type="GO" id="GO:0003677">
    <property type="term" value="F:DNA binding"/>
    <property type="evidence" value="ECO:0007669"/>
    <property type="project" value="UniProtKB-UniRule"/>
</dbReference>
<feature type="binding site" evidence="12">
    <location>
        <position position="231"/>
    </location>
    <ligand>
        <name>[4Fe-4S] cluster</name>
        <dbReference type="ChEBI" id="CHEBI:49883"/>
    </ligand>
</feature>
<dbReference type="HAMAP" id="MF_00942">
    <property type="entry name" value="Nth"/>
    <property type="match status" value="1"/>
</dbReference>
<evidence type="ECO:0000256" key="4">
    <source>
        <dbReference type="ARBA" id="ARBA00022763"/>
    </source>
</evidence>
<keyword evidence="6 12" id="KW-0408">Iron</keyword>
<dbReference type="FunFam" id="1.10.340.30:FF:000001">
    <property type="entry name" value="Endonuclease III"/>
    <property type="match status" value="1"/>
</dbReference>
<dbReference type="PROSITE" id="PS00764">
    <property type="entry name" value="ENDONUCLEASE_III_1"/>
    <property type="match status" value="1"/>
</dbReference>
<reference evidence="14 15" key="1">
    <citation type="submission" date="2019-02" db="EMBL/GenBank/DDBJ databases">
        <title>Deep-cultivation of Planctomycetes and their phenomic and genomic characterization uncovers novel biology.</title>
        <authorList>
            <person name="Wiegand S."/>
            <person name="Jogler M."/>
            <person name="Boedeker C."/>
            <person name="Pinto D."/>
            <person name="Vollmers J."/>
            <person name="Rivas-Marin E."/>
            <person name="Kohn T."/>
            <person name="Peeters S.H."/>
            <person name="Heuer A."/>
            <person name="Rast P."/>
            <person name="Oberbeckmann S."/>
            <person name="Bunk B."/>
            <person name="Jeske O."/>
            <person name="Meyerdierks A."/>
            <person name="Storesund J.E."/>
            <person name="Kallscheuer N."/>
            <person name="Luecker S."/>
            <person name="Lage O.M."/>
            <person name="Pohl T."/>
            <person name="Merkel B.J."/>
            <person name="Hornburger P."/>
            <person name="Mueller R.-W."/>
            <person name="Bruemmer F."/>
            <person name="Labrenz M."/>
            <person name="Spormann A.M."/>
            <person name="Op den Camp H."/>
            <person name="Overmann J."/>
            <person name="Amann R."/>
            <person name="Jetten M.S.M."/>
            <person name="Mascher T."/>
            <person name="Medema M.H."/>
            <person name="Devos D.P."/>
            <person name="Kaster A.-K."/>
            <person name="Ovreas L."/>
            <person name="Rohde M."/>
            <person name="Galperin M.Y."/>
            <person name="Jogler C."/>
        </authorList>
    </citation>
    <scope>NUCLEOTIDE SEQUENCE [LARGE SCALE GENOMIC DNA]</scope>
    <source>
        <strain evidence="14 15">I41</strain>
    </source>
</reference>
<keyword evidence="9 12" id="KW-0234">DNA repair</keyword>
<dbReference type="OrthoDB" id="9800977at2"/>
<dbReference type="InterPro" id="IPR011257">
    <property type="entry name" value="DNA_glycosylase"/>
</dbReference>
<dbReference type="AlphaFoldDB" id="A0A517TWX4"/>
<dbReference type="PANTHER" id="PTHR10359">
    <property type="entry name" value="A/G-SPECIFIC ADENINE GLYCOSYLASE/ENDONUCLEASE III"/>
    <property type="match status" value="1"/>
</dbReference>
<evidence type="ECO:0000313" key="15">
    <source>
        <dbReference type="Proteomes" id="UP000317909"/>
    </source>
</evidence>
<dbReference type="InterPro" id="IPR003265">
    <property type="entry name" value="HhH-GPD_domain"/>
</dbReference>
<proteinExistence type="inferred from homology"/>
<comment type="function">
    <text evidence="12">DNA repair enzyme that has both DNA N-glycosylase activity and AP-lyase activity. The DNA N-glycosylase activity releases various damaged pyrimidines from DNA by cleaving the N-glycosidic bond, leaving an AP (apurinic/apyrimidinic) site. The AP-lyase activity cleaves the phosphodiester bond 3' to the AP site by a beta-elimination, leaving a 3'-terminal unsaturated sugar and a product with a terminal 5'-phosphate.</text>
</comment>
<keyword evidence="5 12" id="KW-0378">Hydrolase</keyword>
<accession>A0A517TWX4</accession>
<comment type="cofactor">
    <cofactor evidence="12">
        <name>[4Fe-4S] cluster</name>
        <dbReference type="ChEBI" id="CHEBI:49883"/>
    </cofactor>
    <text evidence="12">Binds 1 [4Fe-4S] cluster.</text>
</comment>
<evidence type="ECO:0000256" key="7">
    <source>
        <dbReference type="ARBA" id="ARBA00023014"/>
    </source>
</evidence>
<keyword evidence="8 12" id="KW-0238">DNA-binding</keyword>
<dbReference type="CDD" id="cd00056">
    <property type="entry name" value="ENDO3c"/>
    <property type="match status" value="1"/>
</dbReference>
<feature type="binding site" evidence="12">
    <location>
        <position position="222"/>
    </location>
    <ligand>
        <name>[4Fe-4S] cluster</name>
        <dbReference type="ChEBI" id="CHEBI:49883"/>
    </ligand>
</feature>
<keyword evidence="10 12" id="KW-0456">Lyase</keyword>
<dbReference type="InterPro" id="IPR005759">
    <property type="entry name" value="Nth"/>
</dbReference>
<evidence type="ECO:0000256" key="8">
    <source>
        <dbReference type="ARBA" id="ARBA00023125"/>
    </source>
</evidence>
<dbReference type="Gene3D" id="1.10.1670.10">
    <property type="entry name" value="Helix-hairpin-Helix base-excision DNA repair enzymes (C-terminal)"/>
    <property type="match status" value="1"/>
</dbReference>